<gene>
    <name evidence="1" type="ORF">D1223_01470</name>
</gene>
<evidence type="ECO:0000313" key="1">
    <source>
        <dbReference type="EMBL" id="RIJ32550.1"/>
    </source>
</evidence>
<comment type="caution">
    <text evidence="1">The sequence shown here is derived from an EMBL/GenBank/DDBJ whole genome shotgun (WGS) entry which is preliminary data.</text>
</comment>
<protein>
    <submittedName>
        <fullName evidence="1">DUF3617 family protein</fullName>
    </submittedName>
</protein>
<sequence>MGPGLPAGASSPEETDDMKFPTLAALAGLSAALAFGAVAETNVAPGLWAYDASAALGPIPMRDQGTHCVDPDMSEASYESLFNDINPNCQITNGREAADGYHFTLACSGGPDGELKGRLIVNADDATLNATGWTGARGSRVPVFLSASARKLAPSCG</sequence>
<evidence type="ECO:0000313" key="2">
    <source>
        <dbReference type="Proteomes" id="UP000266385"/>
    </source>
</evidence>
<proteinExistence type="predicted"/>
<dbReference type="EMBL" id="QWFX01000005">
    <property type="protein sequence ID" value="RIJ32550.1"/>
    <property type="molecule type" value="Genomic_DNA"/>
</dbReference>
<keyword evidence="2" id="KW-1185">Reference proteome</keyword>
<reference evidence="1 2" key="1">
    <citation type="submission" date="2018-08" db="EMBL/GenBank/DDBJ databases">
        <title>Henriciella mobilis sp. nov., isolated from seawater.</title>
        <authorList>
            <person name="Cheng H."/>
            <person name="Wu Y.-H."/>
            <person name="Xu X.-W."/>
            <person name="Guo L.-L."/>
        </authorList>
    </citation>
    <scope>NUCLEOTIDE SEQUENCE [LARGE SCALE GENOMIC DNA]</scope>
    <source>
        <strain evidence="1 2">JN25</strain>
    </source>
</reference>
<organism evidence="1 2">
    <name type="scientific">Henriciella mobilis</name>
    <dbReference type="NCBI Taxonomy" id="2305467"/>
    <lineage>
        <taxon>Bacteria</taxon>
        <taxon>Pseudomonadati</taxon>
        <taxon>Pseudomonadota</taxon>
        <taxon>Alphaproteobacteria</taxon>
        <taxon>Hyphomonadales</taxon>
        <taxon>Hyphomonadaceae</taxon>
        <taxon>Henriciella</taxon>
    </lineage>
</organism>
<accession>A0A399RLD8</accession>
<name>A0A399RLD8_9PROT</name>
<dbReference type="Proteomes" id="UP000266385">
    <property type="component" value="Unassembled WGS sequence"/>
</dbReference>
<dbReference type="AlphaFoldDB" id="A0A399RLD8"/>
<dbReference type="InterPro" id="IPR022061">
    <property type="entry name" value="DUF3617"/>
</dbReference>
<dbReference type="Pfam" id="PF12276">
    <property type="entry name" value="DUF3617"/>
    <property type="match status" value="1"/>
</dbReference>